<comment type="subcellular location">
    <subcellularLocation>
        <location evidence="1">Periplasm</location>
    </subcellularLocation>
</comment>
<keyword evidence="4" id="KW-0732">Signal</keyword>
<dbReference type="RefSeq" id="WP_139678388.1">
    <property type="nucleotide sequence ID" value="NZ_VDMN01000006.1"/>
</dbReference>
<dbReference type="InterPro" id="IPR050490">
    <property type="entry name" value="Bact_solute-bd_prot1"/>
</dbReference>
<evidence type="ECO:0000313" key="5">
    <source>
        <dbReference type="EMBL" id="TNM61218.1"/>
    </source>
</evidence>
<dbReference type="OrthoDB" id="7317090at2"/>
<organism evidence="5 6">
    <name type="scientific">Aliirhizobium smilacinae</name>
    <dbReference type="NCBI Taxonomy" id="1395944"/>
    <lineage>
        <taxon>Bacteria</taxon>
        <taxon>Pseudomonadati</taxon>
        <taxon>Pseudomonadota</taxon>
        <taxon>Alphaproteobacteria</taxon>
        <taxon>Hyphomicrobiales</taxon>
        <taxon>Rhizobiaceae</taxon>
        <taxon>Aliirhizobium</taxon>
    </lineage>
</organism>
<dbReference type="Gene3D" id="3.40.190.10">
    <property type="entry name" value="Periplasmic binding protein-like II"/>
    <property type="match status" value="2"/>
</dbReference>
<sequence>MKNLLKSSIVLAGTALAVIAMAPSAGAAELRMSWWGGDSRHVATQKAIAACGAKYGHTVKGEFTGFDGYLEKLTTQMAGKTEADIIQVNWPWLPLFSKNGNGFADLRALKGLDLSNWTEADLASGSTNGVLQGLSVSTSGRVFFFNTTTLEKAGVAVPTTWDEFFAMTKTVKEKLGPDYYTFNAVKETAHLLMTLAVTQATGKGMVDPKTNRVAWTPEELEAGISFLGKLVETGAIRSQKQEAADGNVNLFEKPAWSEGKIAGSYEWDSTYSKYADPLKEGQVLKPVPMLKMTNGKSEGVFRKPSMVFSISKNSKNPEAAAQITNCLLNEPEGIDILGTSRGIPASKAAMARLTNAGEPEVRAANAIVMASEGPTISPFDENPVIRGIIIDTLEEYAYDQIDAKAAAEQIIDGVNDALAKFD</sequence>
<dbReference type="PANTHER" id="PTHR43649:SF11">
    <property type="entry name" value="ABC TRANSPORTER SUBSTRATE-BINDING PROTEIN YESO-RELATED"/>
    <property type="match status" value="1"/>
</dbReference>
<proteinExistence type="inferred from homology"/>
<reference evidence="5 6" key="1">
    <citation type="submission" date="2019-06" db="EMBL/GenBank/DDBJ databases">
        <title>The draft genome of Rhizobium smilacinae PTYR-5.</title>
        <authorList>
            <person name="Liu L."/>
            <person name="Li L."/>
            <person name="Zhang X."/>
        </authorList>
    </citation>
    <scope>NUCLEOTIDE SEQUENCE [LARGE SCALE GENOMIC DNA]</scope>
    <source>
        <strain evidence="5 6">PTYR-5</strain>
    </source>
</reference>
<feature type="signal peptide" evidence="4">
    <location>
        <begin position="1"/>
        <end position="27"/>
    </location>
</feature>
<evidence type="ECO:0000256" key="3">
    <source>
        <dbReference type="ARBA" id="ARBA00022764"/>
    </source>
</evidence>
<comment type="similarity">
    <text evidence="2">Belongs to the bacterial solute-binding protein 1 family.</text>
</comment>
<name>A0A5C4XCW0_9HYPH</name>
<keyword evidence="6" id="KW-1185">Reference proteome</keyword>
<dbReference type="Proteomes" id="UP000311605">
    <property type="component" value="Unassembled WGS sequence"/>
</dbReference>
<dbReference type="AlphaFoldDB" id="A0A5C4XCW0"/>
<evidence type="ECO:0000256" key="1">
    <source>
        <dbReference type="ARBA" id="ARBA00004418"/>
    </source>
</evidence>
<dbReference type="GO" id="GO:0042597">
    <property type="term" value="C:periplasmic space"/>
    <property type="evidence" value="ECO:0007669"/>
    <property type="project" value="UniProtKB-SubCell"/>
</dbReference>
<accession>A0A5C4XCW0</accession>
<protein>
    <submittedName>
        <fullName evidence="5">Carbohydrate ABC transporter substrate-binding protein</fullName>
    </submittedName>
</protein>
<dbReference type="EMBL" id="VDMN01000006">
    <property type="protein sequence ID" value="TNM61218.1"/>
    <property type="molecule type" value="Genomic_DNA"/>
</dbReference>
<dbReference type="InterPro" id="IPR006059">
    <property type="entry name" value="SBP"/>
</dbReference>
<dbReference type="SUPFAM" id="SSF53850">
    <property type="entry name" value="Periplasmic binding protein-like II"/>
    <property type="match status" value="1"/>
</dbReference>
<comment type="caution">
    <text evidence="5">The sequence shown here is derived from an EMBL/GenBank/DDBJ whole genome shotgun (WGS) entry which is preliminary data.</text>
</comment>
<dbReference type="PANTHER" id="PTHR43649">
    <property type="entry name" value="ARABINOSE-BINDING PROTEIN-RELATED"/>
    <property type="match status" value="1"/>
</dbReference>
<evidence type="ECO:0000256" key="4">
    <source>
        <dbReference type="SAM" id="SignalP"/>
    </source>
</evidence>
<feature type="chain" id="PRO_5023057144" evidence="4">
    <location>
        <begin position="28"/>
        <end position="422"/>
    </location>
</feature>
<evidence type="ECO:0000313" key="6">
    <source>
        <dbReference type="Proteomes" id="UP000311605"/>
    </source>
</evidence>
<gene>
    <name evidence="5" type="ORF">FHP24_21955</name>
</gene>
<evidence type="ECO:0000256" key="2">
    <source>
        <dbReference type="ARBA" id="ARBA00008520"/>
    </source>
</evidence>
<keyword evidence="3" id="KW-0574">Periplasm</keyword>
<dbReference type="Pfam" id="PF01547">
    <property type="entry name" value="SBP_bac_1"/>
    <property type="match status" value="1"/>
</dbReference>